<evidence type="ECO:0000313" key="2">
    <source>
        <dbReference type="Proteomes" id="UP000299102"/>
    </source>
</evidence>
<dbReference type="EMBL" id="BGZK01000146">
    <property type="protein sequence ID" value="GBP23029.1"/>
    <property type="molecule type" value="Genomic_DNA"/>
</dbReference>
<gene>
    <name evidence="1" type="ORF">EVAR_15703_1</name>
</gene>
<keyword evidence="2" id="KW-1185">Reference proteome</keyword>
<name>A0A4C1U9N2_EUMVA</name>
<organism evidence="1 2">
    <name type="scientific">Eumeta variegata</name>
    <name type="common">Bagworm moth</name>
    <name type="synonym">Eumeta japonica</name>
    <dbReference type="NCBI Taxonomy" id="151549"/>
    <lineage>
        <taxon>Eukaryota</taxon>
        <taxon>Metazoa</taxon>
        <taxon>Ecdysozoa</taxon>
        <taxon>Arthropoda</taxon>
        <taxon>Hexapoda</taxon>
        <taxon>Insecta</taxon>
        <taxon>Pterygota</taxon>
        <taxon>Neoptera</taxon>
        <taxon>Endopterygota</taxon>
        <taxon>Lepidoptera</taxon>
        <taxon>Glossata</taxon>
        <taxon>Ditrysia</taxon>
        <taxon>Tineoidea</taxon>
        <taxon>Psychidae</taxon>
        <taxon>Oiketicinae</taxon>
        <taxon>Eumeta</taxon>
    </lineage>
</organism>
<dbReference type="AlphaFoldDB" id="A0A4C1U9N2"/>
<dbReference type="Proteomes" id="UP000299102">
    <property type="component" value="Unassembled WGS sequence"/>
</dbReference>
<protein>
    <submittedName>
        <fullName evidence="1">Uncharacterized protein</fullName>
    </submittedName>
</protein>
<proteinExistence type="predicted"/>
<accession>A0A4C1U9N2</accession>
<comment type="caution">
    <text evidence="1">The sequence shown here is derived from an EMBL/GenBank/DDBJ whole genome shotgun (WGS) entry which is preliminary data.</text>
</comment>
<evidence type="ECO:0000313" key="1">
    <source>
        <dbReference type="EMBL" id="GBP23029.1"/>
    </source>
</evidence>
<reference evidence="1 2" key="1">
    <citation type="journal article" date="2019" name="Commun. Biol.">
        <title>The bagworm genome reveals a unique fibroin gene that provides high tensile strength.</title>
        <authorList>
            <person name="Kono N."/>
            <person name="Nakamura H."/>
            <person name="Ohtoshi R."/>
            <person name="Tomita M."/>
            <person name="Numata K."/>
            <person name="Arakawa K."/>
        </authorList>
    </citation>
    <scope>NUCLEOTIDE SEQUENCE [LARGE SCALE GENOMIC DNA]</scope>
</reference>
<sequence length="116" mass="12880">MLCHSGRTDEVPEMEYFKSREVKSVVAPIGLVGDISARSTRPRRVLGFSTPFLLRRAGISQNAGEKWREHASGARVKTNRALSHRPRRVFATSRGTGPKIPVNLASDSSIRYGFKV</sequence>